<evidence type="ECO:0000256" key="2">
    <source>
        <dbReference type="SAM" id="Phobius"/>
    </source>
</evidence>
<proteinExistence type="predicted"/>
<gene>
    <name evidence="3" type="ORF">TWF730_000400</name>
</gene>
<feature type="region of interest" description="Disordered" evidence="1">
    <location>
        <begin position="1"/>
        <end position="30"/>
    </location>
</feature>
<evidence type="ECO:0000313" key="4">
    <source>
        <dbReference type="Proteomes" id="UP001373714"/>
    </source>
</evidence>
<organism evidence="3 4">
    <name type="scientific">Orbilia blumenaviensis</name>
    <dbReference type="NCBI Taxonomy" id="1796055"/>
    <lineage>
        <taxon>Eukaryota</taxon>
        <taxon>Fungi</taxon>
        <taxon>Dikarya</taxon>
        <taxon>Ascomycota</taxon>
        <taxon>Pezizomycotina</taxon>
        <taxon>Orbiliomycetes</taxon>
        <taxon>Orbiliales</taxon>
        <taxon>Orbiliaceae</taxon>
        <taxon>Orbilia</taxon>
    </lineage>
</organism>
<dbReference type="EMBL" id="JAVHNS010000001">
    <property type="protein sequence ID" value="KAK6362949.1"/>
    <property type="molecule type" value="Genomic_DNA"/>
</dbReference>
<keyword evidence="2" id="KW-0472">Membrane</keyword>
<feature type="transmembrane region" description="Helical" evidence="2">
    <location>
        <begin position="125"/>
        <end position="145"/>
    </location>
</feature>
<keyword evidence="2" id="KW-0812">Transmembrane</keyword>
<evidence type="ECO:0000256" key="1">
    <source>
        <dbReference type="SAM" id="MobiDB-lite"/>
    </source>
</evidence>
<dbReference type="Proteomes" id="UP001373714">
    <property type="component" value="Unassembled WGS sequence"/>
</dbReference>
<keyword evidence="2" id="KW-1133">Transmembrane helix</keyword>
<keyword evidence="4" id="KW-1185">Reference proteome</keyword>
<name>A0AAV9VLF2_9PEZI</name>
<reference evidence="3 4" key="1">
    <citation type="submission" date="2019-10" db="EMBL/GenBank/DDBJ databases">
        <authorList>
            <person name="Palmer J.M."/>
        </authorList>
    </citation>
    <scope>NUCLEOTIDE SEQUENCE [LARGE SCALE GENOMIC DNA]</scope>
    <source>
        <strain evidence="3 4">TWF730</strain>
    </source>
</reference>
<dbReference type="AlphaFoldDB" id="A0AAV9VLF2"/>
<protein>
    <submittedName>
        <fullName evidence="3">Uncharacterized protein</fullName>
    </submittedName>
</protein>
<comment type="caution">
    <text evidence="3">The sequence shown here is derived from an EMBL/GenBank/DDBJ whole genome shotgun (WGS) entry which is preliminary data.</text>
</comment>
<evidence type="ECO:0000313" key="3">
    <source>
        <dbReference type="EMBL" id="KAK6362949.1"/>
    </source>
</evidence>
<sequence>MNRLSFNAGDEETASNAPIPPTTRTATDPPSYIKYTPGGRLEFLKDIEAYQAACLINKVMGGSMDDPAPAYDSHEFANANSQDIPDDKEVFRARFQAKLCQIQEYTQRRRKGTIIKAALSDKALLLLYGSILILVGGFMAVWIIVFHHIGFLVFLGVVVIAALIKFFVTGWRFYHKKKMVKAIDAALSKVDRFERLDDWAVKDIKSGIQHIIPRSYWVDAVAAIRTGQASQ</sequence>
<feature type="transmembrane region" description="Helical" evidence="2">
    <location>
        <begin position="151"/>
        <end position="174"/>
    </location>
</feature>
<accession>A0AAV9VLF2</accession>